<organism evidence="1">
    <name type="scientific">marine sediment metagenome</name>
    <dbReference type="NCBI Taxonomy" id="412755"/>
    <lineage>
        <taxon>unclassified sequences</taxon>
        <taxon>metagenomes</taxon>
        <taxon>ecological metagenomes</taxon>
    </lineage>
</organism>
<protein>
    <recommendedName>
        <fullName evidence="2">DUF4325 domain-containing protein</fullName>
    </recommendedName>
</protein>
<gene>
    <name evidence="1" type="ORF">S01H1_19830</name>
</gene>
<sequence>MTTMDVEEFRIAQFGVRLGTRLEGERAREKLESLLRSLPDEGQVRISLGGLEVLSTSFADELVGRACQHVVDGEFGDRTMVLDTPSLELAEGIDVKLAQRRLAMLCLQDGRWRLVGFHTPVLDETLQRIIEGKQTTARELAEELGLQMSACVNRVARLADLRLIRRRKIGMKGPQDIFEIHSIVGG</sequence>
<evidence type="ECO:0008006" key="2">
    <source>
        <dbReference type="Google" id="ProtNLM"/>
    </source>
</evidence>
<dbReference type="InterPro" id="IPR036390">
    <property type="entry name" value="WH_DNA-bd_sf"/>
</dbReference>
<dbReference type="EMBL" id="BARS01010763">
    <property type="protein sequence ID" value="GAF97107.1"/>
    <property type="molecule type" value="Genomic_DNA"/>
</dbReference>
<dbReference type="AlphaFoldDB" id="X0U9T2"/>
<dbReference type="Gene3D" id="1.10.10.10">
    <property type="entry name" value="Winged helix-like DNA-binding domain superfamily/Winged helix DNA-binding domain"/>
    <property type="match status" value="1"/>
</dbReference>
<dbReference type="SUPFAM" id="SSF46785">
    <property type="entry name" value="Winged helix' DNA-binding domain"/>
    <property type="match status" value="1"/>
</dbReference>
<evidence type="ECO:0000313" key="1">
    <source>
        <dbReference type="EMBL" id="GAF97107.1"/>
    </source>
</evidence>
<reference evidence="1" key="1">
    <citation type="journal article" date="2014" name="Front. Microbiol.">
        <title>High frequency of phylogenetically diverse reductive dehalogenase-homologous genes in deep subseafloor sedimentary metagenomes.</title>
        <authorList>
            <person name="Kawai M."/>
            <person name="Futagami T."/>
            <person name="Toyoda A."/>
            <person name="Takaki Y."/>
            <person name="Nishi S."/>
            <person name="Hori S."/>
            <person name="Arai W."/>
            <person name="Tsubouchi T."/>
            <person name="Morono Y."/>
            <person name="Uchiyama I."/>
            <person name="Ito T."/>
            <person name="Fujiyama A."/>
            <person name="Inagaki F."/>
            <person name="Takami H."/>
        </authorList>
    </citation>
    <scope>NUCLEOTIDE SEQUENCE</scope>
    <source>
        <strain evidence="1">Expedition CK06-06</strain>
    </source>
</reference>
<proteinExistence type="predicted"/>
<comment type="caution">
    <text evidence="1">The sequence shown here is derived from an EMBL/GenBank/DDBJ whole genome shotgun (WGS) entry which is preliminary data.</text>
</comment>
<name>X0U9T2_9ZZZZ</name>
<dbReference type="InterPro" id="IPR036388">
    <property type="entry name" value="WH-like_DNA-bd_sf"/>
</dbReference>
<accession>X0U9T2</accession>